<reference evidence="4" key="1">
    <citation type="submission" date="2017-02" db="UniProtKB">
        <authorList>
            <consortium name="WormBaseParasite"/>
        </authorList>
    </citation>
    <scope>IDENTIFICATION</scope>
</reference>
<dbReference type="Proteomes" id="UP000274756">
    <property type="component" value="Unassembled WGS sequence"/>
</dbReference>
<dbReference type="SUPFAM" id="SSF109604">
    <property type="entry name" value="HD-domain/PDEase-like"/>
    <property type="match status" value="1"/>
</dbReference>
<reference evidence="1 3" key="2">
    <citation type="submission" date="2018-11" db="EMBL/GenBank/DDBJ databases">
        <authorList>
            <consortium name="Pathogen Informatics"/>
        </authorList>
    </citation>
    <scope>NUCLEOTIDE SEQUENCE [LARGE SCALE GENOMIC DNA]</scope>
</reference>
<dbReference type="STRING" id="318479.A0A0N4U3A3"/>
<gene>
    <name evidence="1" type="ORF">DME_LOCUS5562</name>
</gene>
<dbReference type="Proteomes" id="UP000038040">
    <property type="component" value="Unplaced"/>
</dbReference>
<keyword evidence="3" id="KW-1185">Reference proteome</keyword>
<protein>
    <submittedName>
        <fullName evidence="4">Phosphoenolpyruvate--protein phosphotransferase</fullName>
    </submittedName>
</protein>
<proteinExistence type="predicted"/>
<dbReference type="PANTHER" id="PTHR21174">
    <property type="match status" value="1"/>
</dbReference>
<organism evidence="2 4">
    <name type="scientific">Dracunculus medinensis</name>
    <name type="common">Guinea worm</name>
    <dbReference type="NCBI Taxonomy" id="318479"/>
    <lineage>
        <taxon>Eukaryota</taxon>
        <taxon>Metazoa</taxon>
        <taxon>Ecdysozoa</taxon>
        <taxon>Nematoda</taxon>
        <taxon>Chromadorea</taxon>
        <taxon>Rhabditida</taxon>
        <taxon>Spirurina</taxon>
        <taxon>Dracunculoidea</taxon>
        <taxon>Dracunculidae</taxon>
        <taxon>Dracunculus</taxon>
    </lineage>
</organism>
<dbReference type="PIRSF" id="PIRSF035170">
    <property type="entry name" value="HD_phosphohydro"/>
    <property type="match status" value="1"/>
</dbReference>
<dbReference type="InterPro" id="IPR009218">
    <property type="entry name" value="HD_phosphohydro"/>
</dbReference>
<dbReference type="PANTHER" id="PTHR21174:SF0">
    <property type="entry name" value="HD PHOSPHOHYDROLASE FAMILY PROTEIN-RELATED"/>
    <property type="match status" value="1"/>
</dbReference>
<dbReference type="WBParaSite" id="DME_0000120201-mRNA-1">
    <property type="protein sequence ID" value="DME_0000120201-mRNA-1"/>
    <property type="gene ID" value="DME_0000120201"/>
</dbReference>
<sequence>VIHVPKSVENAEKNAQLLREFASETTFDSENYVANLILESGKNCTEAHLTSGAFGADDLHYVLDFDMAFLGANADIYDAHLENIRKEYSFLSDDEYKEQRLKILKLFMQIPNIFATKEMKERFEKKARENIAREIAKLSDSS</sequence>
<name>A0A0N4U3A3_DRAME</name>
<evidence type="ECO:0000313" key="1">
    <source>
        <dbReference type="EMBL" id="VDN55589.1"/>
    </source>
</evidence>
<accession>A0A0N4U3A3</accession>
<dbReference type="OrthoDB" id="330671at2759"/>
<evidence type="ECO:0000313" key="3">
    <source>
        <dbReference type="Proteomes" id="UP000274756"/>
    </source>
</evidence>
<dbReference type="AlphaFoldDB" id="A0A0N4U3A3"/>
<dbReference type="EMBL" id="UYYG01001152">
    <property type="protein sequence ID" value="VDN55589.1"/>
    <property type="molecule type" value="Genomic_DNA"/>
</dbReference>
<evidence type="ECO:0000313" key="4">
    <source>
        <dbReference type="WBParaSite" id="DME_0000120201-mRNA-1"/>
    </source>
</evidence>
<evidence type="ECO:0000313" key="2">
    <source>
        <dbReference type="Proteomes" id="UP000038040"/>
    </source>
</evidence>